<reference evidence="2 3" key="1">
    <citation type="journal article" date="2013" name="Genome Biol. Evol.">
        <title>Comparison of metabolic capacities and inference of gene content evolution in mosquito-associated Spiroplasma diminutum and S. taiwanense.</title>
        <authorList>
            <person name="Lo W.S."/>
            <person name="Ku C."/>
            <person name="Chen L.L."/>
            <person name="Chang T.H."/>
            <person name="Kuo C.H."/>
        </authorList>
    </citation>
    <scope>NUCLEOTIDE SEQUENCE [LARGE SCALE GENOMIC DNA]</scope>
    <source>
        <strain evidence="2">CT-1</strain>
    </source>
</reference>
<feature type="transmembrane region" description="Helical" evidence="1">
    <location>
        <begin position="6"/>
        <end position="30"/>
    </location>
</feature>
<evidence type="ECO:0000313" key="3">
    <source>
        <dbReference type="Proteomes" id="UP000014984"/>
    </source>
</evidence>
<dbReference type="STRING" id="1276220.STAIW_v1c04530"/>
<sequence length="229" mass="27837">MSWLDVLQYIISPIIGGLIGFLSTYFIFLITKKSENNWKETLKLNLESRHNNEHLLKLYFQKYFINFVNECTINQNHFWKKINKLYIKLYNLQMEIWNLNPEYIYKEFKIHLLLELRPNFVESYNLFEYSINKTQNYKLTPSIFIKQLEVFNLEYSFGIRNENTNTYIKYPDLFHLSAIKILQNKNWKSPKILMKSTKKYLTKINKLLKNNKDIKQNYIKICIEFKSPI</sequence>
<organism evidence="2 3">
    <name type="scientific">Spiroplasma taiwanense CT-1</name>
    <dbReference type="NCBI Taxonomy" id="1276220"/>
    <lineage>
        <taxon>Bacteria</taxon>
        <taxon>Bacillati</taxon>
        <taxon>Mycoplasmatota</taxon>
        <taxon>Mollicutes</taxon>
        <taxon>Entomoplasmatales</taxon>
        <taxon>Spiroplasmataceae</taxon>
        <taxon>Spiroplasma</taxon>
    </lineage>
</organism>
<dbReference type="Proteomes" id="UP000014984">
    <property type="component" value="Chromosome"/>
</dbReference>
<accession>S5LTR0</accession>
<protein>
    <recommendedName>
        <fullName evidence="4">Transmembrane protein</fullName>
    </recommendedName>
</protein>
<dbReference type="RefSeq" id="WP_020834238.1">
    <property type="nucleotide sequence ID" value="NC_021846.1"/>
</dbReference>
<dbReference type="EMBL" id="CP005074">
    <property type="protein sequence ID" value="AGR41099.1"/>
    <property type="molecule type" value="Genomic_DNA"/>
</dbReference>
<evidence type="ECO:0008006" key="4">
    <source>
        <dbReference type="Google" id="ProtNLM"/>
    </source>
</evidence>
<dbReference type="KEGG" id="stai:STAIW_v1c04530"/>
<keyword evidence="1" id="KW-1133">Transmembrane helix</keyword>
<keyword evidence="1" id="KW-0472">Membrane</keyword>
<name>S5LTR0_9MOLU</name>
<dbReference type="AlphaFoldDB" id="S5LTR0"/>
<gene>
    <name evidence="2" type="ORF">STAIW_v1c04530</name>
</gene>
<proteinExistence type="predicted"/>
<evidence type="ECO:0000256" key="1">
    <source>
        <dbReference type="SAM" id="Phobius"/>
    </source>
</evidence>
<dbReference type="PATRIC" id="fig|1276220.3.peg.459"/>
<dbReference type="HOGENOM" id="CLU_1209192_0_0_14"/>
<keyword evidence="1" id="KW-0812">Transmembrane</keyword>
<keyword evidence="3" id="KW-1185">Reference proteome</keyword>
<evidence type="ECO:0000313" key="2">
    <source>
        <dbReference type="EMBL" id="AGR41099.1"/>
    </source>
</evidence>